<dbReference type="VEuPathDB" id="MicrosporidiaDB:EDEG_02587"/>
<dbReference type="EMBL" id="AFBI03000048">
    <property type="protein sequence ID" value="EJW03005.1"/>
    <property type="molecule type" value="Genomic_DNA"/>
</dbReference>
<evidence type="ECO:0000259" key="1">
    <source>
        <dbReference type="Pfam" id="PF00780"/>
    </source>
</evidence>
<dbReference type="AlphaFoldDB" id="J9DK70"/>
<dbReference type="InterPro" id="IPR001180">
    <property type="entry name" value="CNH_dom"/>
</dbReference>
<name>J9DK70_EDHAE</name>
<dbReference type="STRING" id="1003232.J9DK70"/>
<sequence length="449" mass="52619">MDRYKNREKIKKLEYEDDKRHDLYKKNANKAVDYNEKNSSKESKIPDNWLLNQKLEDNLNLKFISENSKNSSESSYTTEYKKDGNISEKRLTECKENNPNNIVPIKSSESLGQITKSEAEELISYNEKTIKIPINDFYADVYRESLRLYKNLFSKHTNTFRSTLMFYPTDSGIVMLVDGHRRLIYKKKVTQLHYSQTLKQLIFIENMQLKFANVQGNTEFILPIILEKKVRMFYYAESGNEHYIAAKSFYSAEASILYVYIATKISNKCAYKLICNIHIGMEIFNIFVHNKRLIVCAKELLVYDLERFIHSIYLDPGDLALNILSRDFVKIVNLALLRIGQNRFLVCNNKFSYIIDERGSLNETSLFFIYYEEPNEFRIFHDYFIVAAPLSVSVYDLKTAHLLKQINIENLKFVGGTLYPWLHDGKSIYHLNLPDIIDPAEVQFVEILS</sequence>
<reference evidence="2 3" key="1">
    <citation type="submission" date="2011-08" db="EMBL/GenBank/DDBJ databases">
        <authorList>
            <person name="Liu Z.J."/>
            <person name="Shi F.L."/>
            <person name="Lu J.Q."/>
            <person name="Li M."/>
            <person name="Wang Z.L."/>
        </authorList>
    </citation>
    <scope>NUCLEOTIDE SEQUENCE [LARGE SCALE GENOMIC DNA]</scope>
    <source>
        <strain evidence="2 3">USNM 41457</strain>
    </source>
</reference>
<evidence type="ECO:0000313" key="2">
    <source>
        <dbReference type="EMBL" id="EJW03005.1"/>
    </source>
</evidence>
<dbReference type="InParanoid" id="J9DK70"/>
<protein>
    <recommendedName>
        <fullName evidence="1">CNH domain-containing protein</fullName>
    </recommendedName>
</protein>
<dbReference type="HOGENOM" id="CLU_609766_0_0_1"/>
<dbReference type="Pfam" id="PF00780">
    <property type="entry name" value="CNH"/>
    <property type="match status" value="1"/>
</dbReference>
<evidence type="ECO:0000313" key="3">
    <source>
        <dbReference type="Proteomes" id="UP000003163"/>
    </source>
</evidence>
<feature type="domain" description="CNH" evidence="1">
    <location>
        <begin position="180"/>
        <end position="413"/>
    </location>
</feature>
<dbReference type="OMA" id="NIHIGME"/>
<keyword evidence="3" id="KW-1185">Reference proteome</keyword>
<gene>
    <name evidence="2" type="ORF">EDEG_02587</name>
</gene>
<organism evidence="2 3">
    <name type="scientific">Edhazardia aedis (strain USNM 41457)</name>
    <name type="common">Microsporidian parasite</name>
    <dbReference type="NCBI Taxonomy" id="1003232"/>
    <lineage>
        <taxon>Eukaryota</taxon>
        <taxon>Fungi</taxon>
        <taxon>Fungi incertae sedis</taxon>
        <taxon>Microsporidia</taxon>
        <taxon>Edhazardia</taxon>
    </lineage>
</organism>
<reference evidence="3" key="2">
    <citation type="submission" date="2015-07" db="EMBL/GenBank/DDBJ databases">
        <title>Contrasting host-pathogen interactions and genome evolution in two generalist and specialist microsporidian pathogens of mosquitoes.</title>
        <authorList>
            <consortium name="The Broad Institute Genomics Platform"/>
            <consortium name="The Broad Institute Genome Sequencing Center for Infectious Disease"/>
            <person name="Cuomo C.A."/>
            <person name="Sanscrainte N.D."/>
            <person name="Goldberg J.M."/>
            <person name="Heiman D."/>
            <person name="Young S."/>
            <person name="Zeng Q."/>
            <person name="Becnel J.J."/>
            <person name="Birren B.W."/>
        </authorList>
    </citation>
    <scope>NUCLEOTIDE SEQUENCE [LARGE SCALE GENOMIC DNA]</scope>
    <source>
        <strain evidence="3">USNM 41457</strain>
    </source>
</reference>
<comment type="caution">
    <text evidence="2">The sequence shown here is derived from an EMBL/GenBank/DDBJ whole genome shotgun (WGS) entry which is preliminary data.</text>
</comment>
<accession>J9DK70</accession>
<proteinExistence type="predicted"/>
<dbReference type="Proteomes" id="UP000003163">
    <property type="component" value="Unassembled WGS sequence"/>
</dbReference>